<dbReference type="OrthoDB" id="442453at2759"/>
<dbReference type="InterPro" id="IPR029021">
    <property type="entry name" value="Prot-tyrosine_phosphatase-like"/>
</dbReference>
<dbReference type="InterPro" id="IPR000387">
    <property type="entry name" value="Tyr_Pase_dom"/>
</dbReference>
<evidence type="ECO:0000259" key="7">
    <source>
        <dbReference type="PROSITE" id="PS50056"/>
    </source>
</evidence>
<dbReference type="PROSITE" id="PS00383">
    <property type="entry name" value="TYR_PHOSPHATASE_1"/>
    <property type="match status" value="1"/>
</dbReference>
<evidence type="ECO:0000256" key="3">
    <source>
        <dbReference type="ARBA" id="ARBA00022801"/>
    </source>
</evidence>
<protein>
    <recommendedName>
        <fullName evidence="2">protein-tyrosine-phosphatase</fullName>
        <ecNumber evidence="2">3.1.3.48</ecNumber>
    </recommendedName>
</protein>
<dbReference type="SMART" id="SM00404">
    <property type="entry name" value="PTPc_motif"/>
    <property type="match status" value="1"/>
</dbReference>
<dbReference type="PROSITE" id="PS50056">
    <property type="entry name" value="TYR_PHOSPHATASE_2"/>
    <property type="match status" value="1"/>
</dbReference>
<dbReference type="InterPro" id="IPR020422">
    <property type="entry name" value="TYR_PHOSPHATASE_DUAL_dom"/>
</dbReference>
<evidence type="ECO:0000259" key="6">
    <source>
        <dbReference type="PROSITE" id="PS50054"/>
    </source>
</evidence>
<evidence type="ECO:0000256" key="4">
    <source>
        <dbReference type="ARBA" id="ARBA00022912"/>
    </source>
</evidence>
<reference evidence="8 9" key="1">
    <citation type="submission" date="2014-06" db="EMBL/GenBank/DDBJ databases">
        <authorList>
            <person name="Swart Estienne"/>
        </authorList>
    </citation>
    <scope>NUCLEOTIDE SEQUENCE [LARGE SCALE GENOMIC DNA]</scope>
    <source>
        <strain evidence="8 9">130c</strain>
    </source>
</reference>
<dbReference type="CDD" id="cd17657">
    <property type="entry name" value="CDC14_N"/>
    <property type="match status" value="1"/>
</dbReference>
<feature type="compositionally biased region" description="Polar residues" evidence="5">
    <location>
        <begin position="414"/>
        <end position="432"/>
    </location>
</feature>
<proteinExistence type="inferred from homology"/>
<dbReference type="EC" id="3.1.3.48" evidence="2"/>
<evidence type="ECO:0000313" key="8">
    <source>
        <dbReference type="EMBL" id="CDW82710.1"/>
    </source>
</evidence>
<feature type="domain" description="Tyrosine specific protein phosphatases" evidence="7">
    <location>
        <begin position="286"/>
        <end position="353"/>
    </location>
</feature>
<name>A0A078AJZ8_STYLE</name>
<dbReference type="PROSITE" id="PS50054">
    <property type="entry name" value="TYR_PHOSPHATASE_DUAL"/>
    <property type="match status" value="1"/>
</dbReference>
<dbReference type="Proteomes" id="UP000039865">
    <property type="component" value="Unassembled WGS sequence"/>
</dbReference>
<dbReference type="GO" id="GO:0004725">
    <property type="term" value="F:protein tyrosine phosphatase activity"/>
    <property type="evidence" value="ECO:0007669"/>
    <property type="project" value="UniProtKB-EC"/>
</dbReference>
<feature type="region of interest" description="Disordered" evidence="5">
    <location>
        <begin position="405"/>
        <end position="441"/>
    </location>
</feature>
<keyword evidence="4" id="KW-0904">Protein phosphatase</keyword>
<dbReference type="Pfam" id="PF22785">
    <property type="entry name" value="Tc-R-P"/>
    <property type="match status" value="1"/>
</dbReference>
<dbReference type="PANTHER" id="PTHR23339">
    <property type="entry name" value="TYROSINE SPECIFIC PROTEIN PHOSPHATASE AND DUAL SPECIFICITY PROTEIN PHOSPHATASE"/>
    <property type="match status" value="1"/>
</dbReference>
<dbReference type="FunFam" id="3.90.190.10:FF:000006">
    <property type="entry name" value="Dual specificity protein phosphatase CDC14B"/>
    <property type="match status" value="1"/>
</dbReference>
<dbReference type="Pfam" id="PF14671">
    <property type="entry name" value="DSPn"/>
    <property type="match status" value="1"/>
</dbReference>
<dbReference type="InterPro" id="IPR044506">
    <property type="entry name" value="CDC14_C"/>
</dbReference>
<evidence type="ECO:0000313" key="9">
    <source>
        <dbReference type="Proteomes" id="UP000039865"/>
    </source>
</evidence>
<dbReference type="Gene3D" id="3.90.190.10">
    <property type="entry name" value="Protein tyrosine phosphatase superfamily"/>
    <property type="match status" value="2"/>
</dbReference>
<dbReference type="EMBL" id="CCKQ01011172">
    <property type="protein sequence ID" value="CDW82710.1"/>
    <property type="molecule type" value="Genomic_DNA"/>
</dbReference>
<sequence>MLKSRHETINTTPTKASHLINVYNHDSPQKSTNCFGTPIEIIPNKLFWVSDSKPPQNYSSAYFFCIDNDLQYFPFNQDFGPLNLAMMHRYVRELARLLQEDSYKQYKIFHYCSSKPEKLANSAFLMGAFMVIILKMSPQEAFEKFKLYQNQFKPFRDASKGECYYECTILHCLQGLEQGIKHNWYNFKTFNVKEYEFYERVDNGDLNWIIPGKFVAFMGPIDKREENQRSGFTPEEYCDIFKLWNVKKVIRLNEAKYDRTKFIKNGVSHTDLFFVDGSNPSDEIVDEFMNICERHFQTPNSGAISVHCKAGLGRTGTLIGLYAMKHYQIPAEQFIGWIRIARPGSVLGPQQFFLLQKESDYVRNNHSLYKKSMSLKMEDMSPIDRLKSVKGEAFQGNYLVSAKERNSEKKYRGQHTSNSRPSRGSYANSTSKADLRANLNF</sequence>
<comment type="similarity">
    <text evidence="1">Belongs to the protein-tyrosine phosphatase family. Non-receptor class CDC14 subfamily.</text>
</comment>
<dbReference type="OMA" id="IQACEAT"/>
<keyword evidence="3" id="KW-0378">Hydrolase</keyword>
<dbReference type="InterPro" id="IPR016130">
    <property type="entry name" value="Tyr_Pase_AS"/>
</dbReference>
<dbReference type="InterPro" id="IPR029260">
    <property type="entry name" value="DSPn"/>
</dbReference>
<gene>
    <name evidence="8" type="primary">Contig11539.g12344</name>
    <name evidence="8" type="ORF">STYLEM_11743</name>
</gene>
<dbReference type="AlphaFoldDB" id="A0A078AJZ8"/>
<dbReference type="SUPFAM" id="SSF52799">
    <property type="entry name" value="(Phosphotyrosine protein) phosphatases II"/>
    <property type="match status" value="2"/>
</dbReference>
<feature type="domain" description="Tyrosine-protein phosphatase" evidence="6">
    <location>
        <begin position="204"/>
        <end position="367"/>
    </location>
</feature>
<dbReference type="CDD" id="cd14499">
    <property type="entry name" value="CDC14_C"/>
    <property type="match status" value="1"/>
</dbReference>
<accession>A0A078AJZ8</accession>
<dbReference type="InterPro" id="IPR003595">
    <property type="entry name" value="Tyr_Pase_cat"/>
</dbReference>
<evidence type="ECO:0000256" key="2">
    <source>
        <dbReference type="ARBA" id="ARBA00013064"/>
    </source>
</evidence>
<keyword evidence="9" id="KW-1185">Reference proteome</keyword>
<evidence type="ECO:0000256" key="5">
    <source>
        <dbReference type="SAM" id="MobiDB-lite"/>
    </source>
</evidence>
<organism evidence="8 9">
    <name type="scientific">Stylonychia lemnae</name>
    <name type="common">Ciliate</name>
    <dbReference type="NCBI Taxonomy" id="5949"/>
    <lineage>
        <taxon>Eukaryota</taxon>
        <taxon>Sar</taxon>
        <taxon>Alveolata</taxon>
        <taxon>Ciliophora</taxon>
        <taxon>Intramacronucleata</taxon>
        <taxon>Spirotrichea</taxon>
        <taxon>Stichotrichia</taxon>
        <taxon>Sporadotrichida</taxon>
        <taxon>Oxytrichidae</taxon>
        <taxon>Stylonychinae</taxon>
        <taxon>Stylonychia</taxon>
    </lineage>
</organism>
<evidence type="ECO:0000256" key="1">
    <source>
        <dbReference type="ARBA" id="ARBA00007315"/>
    </source>
</evidence>
<dbReference type="InParanoid" id="A0A078AJZ8"/>
<dbReference type="InterPro" id="IPR050561">
    <property type="entry name" value="PTP"/>
</dbReference>